<evidence type="ECO:0000313" key="3">
    <source>
        <dbReference type="EMBL" id="KAF2741911.1"/>
    </source>
</evidence>
<protein>
    <recommendedName>
        <fullName evidence="5">Secreted protein</fullName>
    </recommendedName>
</protein>
<accession>A0A6A6UXU8</accession>
<keyword evidence="2" id="KW-0732">Signal</keyword>
<organism evidence="3 4">
    <name type="scientific">Sporormia fimetaria CBS 119925</name>
    <dbReference type="NCBI Taxonomy" id="1340428"/>
    <lineage>
        <taxon>Eukaryota</taxon>
        <taxon>Fungi</taxon>
        <taxon>Dikarya</taxon>
        <taxon>Ascomycota</taxon>
        <taxon>Pezizomycotina</taxon>
        <taxon>Dothideomycetes</taxon>
        <taxon>Pleosporomycetidae</taxon>
        <taxon>Pleosporales</taxon>
        <taxon>Sporormiaceae</taxon>
        <taxon>Sporormia</taxon>
    </lineage>
</organism>
<feature type="chain" id="PRO_5025496020" description="Secreted protein" evidence="2">
    <location>
        <begin position="25"/>
        <end position="433"/>
    </location>
</feature>
<keyword evidence="4" id="KW-1185">Reference proteome</keyword>
<reference evidence="3" key="1">
    <citation type="journal article" date="2020" name="Stud. Mycol.">
        <title>101 Dothideomycetes genomes: a test case for predicting lifestyles and emergence of pathogens.</title>
        <authorList>
            <person name="Haridas S."/>
            <person name="Albert R."/>
            <person name="Binder M."/>
            <person name="Bloem J."/>
            <person name="Labutti K."/>
            <person name="Salamov A."/>
            <person name="Andreopoulos B."/>
            <person name="Baker S."/>
            <person name="Barry K."/>
            <person name="Bills G."/>
            <person name="Bluhm B."/>
            <person name="Cannon C."/>
            <person name="Castanera R."/>
            <person name="Culley D."/>
            <person name="Daum C."/>
            <person name="Ezra D."/>
            <person name="Gonzalez J."/>
            <person name="Henrissat B."/>
            <person name="Kuo A."/>
            <person name="Liang C."/>
            <person name="Lipzen A."/>
            <person name="Lutzoni F."/>
            <person name="Magnuson J."/>
            <person name="Mondo S."/>
            <person name="Nolan M."/>
            <person name="Ohm R."/>
            <person name="Pangilinan J."/>
            <person name="Park H.-J."/>
            <person name="Ramirez L."/>
            <person name="Alfaro M."/>
            <person name="Sun H."/>
            <person name="Tritt A."/>
            <person name="Yoshinaga Y."/>
            <person name="Zwiers L.-H."/>
            <person name="Turgeon B."/>
            <person name="Goodwin S."/>
            <person name="Spatafora J."/>
            <person name="Crous P."/>
            <person name="Grigoriev I."/>
        </authorList>
    </citation>
    <scope>NUCLEOTIDE SEQUENCE</scope>
    <source>
        <strain evidence="3">CBS 119925</strain>
    </source>
</reference>
<evidence type="ECO:0000313" key="4">
    <source>
        <dbReference type="Proteomes" id="UP000799440"/>
    </source>
</evidence>
<dbReference type="AlphaFoldDB" id="A0A6A6UXU8"/>
<name>A0A6A6UXU8_9PLEO</name>
<sequence length="433" mass="47310">MPCLFALVVLRAVLSIGHLVVTAALRRVPQVATPADARTHTNTLQFRHRDARVDLRARSSEPANKKKGRQLQRDGPGRPPAYFSACLWGHGQNWARRRRVLPCSAAAVAVCNGTMACHDMPAAHRLRTLHVVGSAVNCHSHKDDETTASSTPPCFLQSCPGPAAGMSNDRGRAGALVTHATAHSTTVQAHLSFSTALPGCRRCHSLPLGPCLAMPSSFQDRQVYSPQHTATTVHLHTNSVFRDPLPPTTTTYNGHRLQRAQHVDTKSPAMPGPAPDSPAASSALEIVALSRLLSARPRLVGLHDHLLRLSVFRYFFVISYHDRPHDHCMARSTTAHTFQQRPSSADSSDILAISSALPTSSAFISWAESPRRAIRLRCCPTWIPTEHANVLEPPTLSARFPSTTPVLVDVAADSQPTHTHHRFVFRLSSYTRL</sequence>
<proteinExistence type="predicted"/>
<evidence type="ECO:0008006" key="5">
    <source>
        <dbReference type="Google" id="ProtNLM"/>
    </source>
</evidence>
<gene>
    <name evidence="3" type="ORF">M011DRAFT_462877</name>
</gene>
<evidence type="ECO:0000256" key="1">
    <source>
        <dbReference type="SAM" id="MobiDB-lite"/>
    </source>
</evidence>
<evidence type="ECO:0000256" key="2">
    <source>
        <dbReference type="SAM" id="SignalP"/>
    </source>
</evidence>
<dbReference type="EMBL" id="MU006620">
    <property type="protein sequence ID" value="KAF2741911.1"/>
    <property type="molecule type" value="Genomic_DNA"/>
</dbReference>
<feature type="signal peptide" evidence="2">
    <location>
        <begin position="1"/>
        <end position="24"/>
    </location>
</feature>
<feature type="region of interest" description="Disordered" evidence="1">
    <location>
        <begin position="53"/>
        <end position="77"/>
    </location>
</feature>
<dbReference type="Proteomes" id="UP000799440">
    <property type="component" value="Unassembled WGS sequence"/>
</dbReference>